<dbReference type="InterPro" id="IPR029442">
    <property type="entry name" value="GyrI-like"/>
</dbReference>
<name>A0ABS6RYX4_9BACT</name>
<dbReference type="RefSeq" id="WP_218252480.1">
    <property type="nucleotide sequence ID" value="NZ_JABXWD010000158.1"/>
</dbReference>
<dbReference type="SUPFAM" id="SSF55136">
    <property type="entry name" value="Probable bacterial effector-binding domain"/>
    <property type="match status" value="1"/>
</dbReference>
<evidence type="ECO:0000313" key="3">
    <source>
        <dbReference type="Proteomes" id="UP001196980"/>
    </source>
</evidence>
<dbReference type="PIRSF" id="PIRSF031644">
    <property type="entry name" value="UCP031644"/>
    <property type="match status" value="1"/>
</dbReference>
<keyword evidence="3" id="KW-1185">Reference proteome</keyword>
<dbReference type="Pfam" id="PF06445">
    <property type="entry name" value="GyrI-like"/>
    <property type="match status" value="1"/>
</dbReference>
<dbReference type="EMBL" id="JABXWD010000158">
    <property type="protein sequence ID" value="MBV6341850.1"/>
    <property type="molecule type" value="Genomic_DNA"/>
</dbReference>
<comment type="caution">
    <text evidence="2">The sequence shown here is derived from an EMBL/GenBank/DDBJ whole genome shotgun (WGS) entry which is preliminary data.</text>
</comment>
<evidence type="ECO:0000259" key="1">
    <source>
        <dbReference type="Pfam" id="PF06445"/>
    </source>
</evidence>
<proteinExistence type="predicted"/>
<sequence length="204" mass="23428">MEKIDLKKTLKHLYHPSAKAAETVDVPQMNFLMIDGAGDPNTTEAFKNSAESLFSLSYTLKFMSKKLPAAKDYTVMPLEGLWWTQGEQFDAQNKDAWLWTLMIMQPEYVTKALFEDALEQAKKKKTLSRLNNVRFETFQEGFCAQIMHKGPFSSVNQTIEVLHGFIREQGYIISGKHHEIYLNDPHKTLPENMKTVLRQSVKPA</sequence>
<organism evidence="2 3">
    <name type="scientific">Candidatus Magnetobacterium casense</name>
    <dbReference type="NCBI Taxonomy" id="1455061"/>
    <lineage>
        <taxon>Bacteria</taxon>
        <taxon>Pseudomonadati</taxon>
        <taxon>Nitrospirota</taxon>
        <taxon>Thermodesulfovibrionia</taxon>
        <taxon>Thermodesulfovibrionales</taxon>
        <taxon>Candidatus Magnetobacteriaceae</taxon>
        <taxon>Candidatus Magnetobacterium</taxon>
    </lineage>
</organism>
<gene>
    <name evidence="2" type="ORF">HWQ67_09660</name>
</gene>
<dbReference type="InterPro" id="IPR011256">
    <property type="entry name" value="Reg_factor_effector_dom_sf"/>
</dbReference>
<dbReference type="Gene3D" id="3.20.80.10">
    <property type="entry name" value="Regulatory factor, effector binding domain"/>
    <property type="match status" value="1"/>
</dbReference>
<protein>
    <submittedName>
        <fullName evidence="2">GyrI-like domain-containing protein</fullName>
    </submittedName>
</protein>
<reference evidence="2 3" key="1">
    <citation type="journal article" date="2020" name="J Geophys Res Biogeosci">
        <title>Magnetotaxis as an Adaptation to Enable Bacterial Shuttling of Microbial Sulfur and Sulfur Cycling Across Aquatic Oxic#Anoxic Interfaces.</title>
        <authorList>
            <person name="Li J."/>
            <person name="Liu P."/>
            <person name="Wang J."/>
            <person name="Roberts A.P."/>
            <person name="Pan Y."/>
        </authorList>
    </citation>
    <scope>NUCLEOTIDE SEQUENCE [LARGE SCALE GENOMIC DNA]</scope>
    <source>
        <strain evidence="2 3">MYR-1_YQ</strain>
    </source>
</reference>
<feature type="domain" description="GyrI-like small molecule binding" evidence="1">
    <location>
        <begin position="24"/>
        <end position="195"/>
    </location>
</feature>
<dbReference type="InterPro" id="IPR008319">
    <property type="entry name" value="GyrI-like_CCH_Lin2189-like"/>
</dbReference>
<dbReference type="Proteomes" id="UP001196980">
    <property type="component" value="Unassembled WGS sequence"/>
</dbReference>
<evidence type="ECO:0000313" key="2">
    <source>
        <dbReference type="EMBL" id="MBV6341850.1"/>
    </source>
</evidence>
<accession>A0ABS6RYX4</accession>